<dbReference type="Pfam" id="PF02517">
    <property type="entry name" value="Rce1-like"/>
    <property type="match status" value="1"/>
</dbReference>
<dbReference type="GO" id="GO:0080120">
    <property type="term" value="P:CAAX-box protein maturation"/>
    <property type="evidence" value="ECO:0007669"/>
    <property type="project" value="UniProtKB-ARBA"/>
</dbReference>
<dbReference type="InterPro" id="IPR003675">
    <property type="entry name" value="Rce1/LyrA-like_dom"/>
</dbReference>
<reference evidence="4" key="1">
    <citation type="submission" date="2016-10" db="EMBL/GenBank/DDBJ databases">
        <authorList>
            <person name="Varghese N."/>
            <person name="Submissions S."/>
        </authorList>
    </citation>
    <scope>NUCLEOTIDE SEQUENCE [LARGE SCALE GENOMIC DNA]</scope>
    <source>
        <strain evidence="4">CGMCC 4.3530</strain>
    </source>
</reference>
<feature type="domain" description="CAAX prenyl protease 2/Lysostaphin resistance protein A-like" evidence="2">
    <location>
        <begin position="163"/>
        <end position="255"/>
    </location>
</feature>
<feature type="transmembrane region" description="Helical" evidence="1">
    <location>
        <begin position="192"/>
        <end position="213"/>
    </location>
</feature>
<dbReference type="PANTHER" id="PTHR36435:SF1">
    <property type="entry name" value="CAAX AMINO TERMINAL PROTEASE FAMILY PROTEIN"/>
    <property type="match status" value="1"/>
</dbReference>
<protein>
    <submittedName>
        <fullName evidence="3">Membrane protease YdiL, CAAX protease family</fullName>
    </submittedName>
</protein>
<dbReference type="STRING" id="418495.SAMN05216215_102365"/>
<dbReference type="OrthoDB" id="2680086at2"/>
<evidence type="ECO:0000313" key="4">
    <source>
        <dbReference type="Proteomes" id="UP000199529"/>
    </source>
</evidence>
<feature type="transmembrane region" description="Helical" evidence="1">
    <location>
        <begin position="244"/>
        <end position="263"/>
    </location>
</feature>
<evidence type="ECO:0000259" key="2">
    <source>
        <dbReference type="Pfam" id="PF02517"/>
    </source>
</evidence>
<keyword evidence="1" id="KW-0812">Transmembrane</keyword>
<proteinExistence type="predicted"/>
<keyword evidence="3" id="KW-0645">Protease</keyword>
<dbReference type="AlphaFoldDB" id="A0A1H3IPD4"/>
<keyword evidence="1" id="KW-1133">Transmembrane helix</keyword>
<dbReference type="GO" id="GO:0004175">
    <property type="term" value="F:endopeptidase activity"/>
    <property type="evidence" value="ECO:0007669"/>
    <property type="project" value="UniProtKB-ARBA"/>
</dbReference>
<feature type="transmembrane region" description="Helical" evidence="1">
    <location>
        <begin position="275"/>
        <end position="295"/>
    </location>
</feature>
<evidence type="ECO:0000313" key="3">
    <source>
        <dbReference type="EMBL" id="SDY29129.1"/>
    </source>
</evidence>
<accession>A0A1H3IPD4</accession>
<feature type="transmembrane region" description="Helical" evidence="1">
    <location>
        <begin position="124"/>
        <end position="146"/>
    </location>
</feature>
<dbReference type="EMBL" id="FNOK01000023">
    <property type="protein sequence ID" value="SDY29129.1"/>
    <property type="molecule type" value="Genomic_DNA"/>
</dbReference>
<dbReference type="Proteomes" id="UP000199529">
    <property type="component" value="Unassembled WGS sequence"/>
</dbReference>
<evidence type="ECO:0000256" key="1">
    <source>
        <dbReference type="SAM" id="Phobius"/>
    </source>
</evidence>
<sequence length="302" mass="31989">MNQAPPARDGYIDERGKIPQALLYVQAYRDRQQLWRTILAMLAGLGALLAVLFVAAVPVGTALDRLLGVTPFDPAAPSFTVGFWIAGNLLLAALIPTAGLLQWSIYRQKPRWLSSLAGGFRWRVLGRAAVVIVPLWAAYMVVLQFVMPTGPIQLTATTIALSAAAVITVPLQSAGEEYLFRGLLSRAIGARFRHPAAAFTVATAVTAVLFGAIHGAVNGWTLAYYIICGVALSVVAQRTGGLEVAVLVHAVNNTMLLVPTILADRLGTLSAPSGPVLIIPMAVIALAAAIVWRLAPRITSPS</sequence>
<feature type="transmembrane region" description="Helical" evidence="1">
    <location>
        <begin position="81"/>
        <end position="103"/>
    </location>
</feature>
<dbReference type="PANTHER" id="PTHR36435">
    <property type="entry name" value="SLR1288 PROTEIN"/>
    <property type="match status" value="1"/>
</dbReference>
<name>A0A1H3IPD4_9PSEU</name>
<gene>
    <name evidence="3" type="ORF">SAMN05216215_102365</name>
</gene>
<keyword evidence="1" id="KW-0472">Membrane</keyword>
<dbReference type="GO" id="GO:0006508">
    <property type="term" value="P:proteolysis"/>
    <property type="evidence" value="ECO:0007669"/>
    <property type="project" value="UniProtKB-KW"/>
</dbReference>
<keyword evidence="3" id="KW-0378">Hydrolase</keyword>
<feature type="transmembrane region" description="Helical" evidence="1">
    <location>
        <begin position="219"/>
        <end position="237"/>
    </location>
</feature>
<dbReference type="RefSeq" id="WP_093269004.1">
    <property type="nucleotide sequence ID" value="NZ_FNOK01000023.1"/>
</dbReference>
<keyword evidence="4" id="KW-1185">Reference proteome</keyword>
<feature type="transmembrane region" description="Helical" evidence="1">
    <location>
        <begin position="152"/>
        <end position="171"/>
    </location>
</feature>
<dbReference type="InterPro" id="IPR052710">
    <property type="entry name" value="CAAX_protease"/>
</dbReference>
<feature type="transmembrane region" description="Helical" evidence="1">
    <location>
        <begin position="38"/>
        <end position="61"/>
    </location>
</feature>
<organism evidence="3 4">
    <name type="scientific">Saccharopolyspora shandongensis</name>
    <dbReference type="NCBI Taxonomy" id="418495"/>
    <lineage>
        <taxon>Bacteria</taxon>
        <taxon>Bacillati</taxon>
        <taxon>Actinomycetota</taxon>
        <taxon>Actinomycetes</taxon>
        <taxon>Pseudonocardiales</taxon>
        <taxon>Pseudonocardiaceae</taxon>
        <taxon>Saccharopolyspora</taxon>
    </lineage>
</organism>